<evidence type="ECO:0000313" key="2">
    <source>
        <dbReference type="EnsemblPlants" id="AET7Gv21188200.3"/>
    </source>
</evidence>
<accession>A0A453T1B0</accession>
<reference evidence="3" key="1">
    <citation type="journal article" date="2014" name="Science">
        <title>Ancient hybridizations among the ancestral genomes of bread wheat.</title>
        <authorList>
            <consortium name="International Wheat Genome Sequencing Consortium,"/>
            <person name="Marcussen T."/>
            <person name="Sandve S.R."/>
            <person name="Heier L."/>
            <person name="Spannagl M."/>
            <person name="Pfeifer M."/>
            <person name="Jakobsen K.S."/>
            <person name="Wulff B.B."/>
            <person name="Steuernagel B."/>
            <person name="Mayer K.F."/>
            <person name="Olsen O.A."/>
        </authorList>
    </citation>
    <scope>NUCLEOTIDE SEQUENCE [LARGE SCALE GENOMIC DNA]</scope>
    <source>
        <strain evidence="3">cv. AL8/78</strain>
    </source>
</reference>
<dbReference type="Gramene" id="AET7Gv21188200.3">
    <property type="protein sequence ID" value="AET7Gv21188200.3"/>
    <property type="gene ID" value="AET7Gv21188200"/>
</dbReference>
<reference evidence="3" key="2">
    <citation type="journal article" date="2017" name="Nat. Plants">
        <title>The Aegilops tauschii genome reveals multiple impacts of transposons.</title>
        <authorList>
            <person name="Zhao G."/>
            <person name="Zou C."/>
            <person name="Li K."/>
            <person name="Wang K."/>
            <person name="Li T."/>
            <person name="Gao L."/>
            <person name="Zhang X."/>
            <person name="Wang H."/>
            <person name="Yang Z."/>
            <person name="Liu X."/>
            <person name="Jiang W."/>
            <person name="Mao L."/>
            <person name="Kong X."/>
            <person name="Jiao Y."/>
            <person name="Jia J."/>
        </authorList>
    </citation>
    <scope>NUCLEOTIDE SEQUENCE [LARGE SCALE GENOMIC DNA]</scope>
    <source>
        <strain evidence="3">cv. AL8/78</strain>
    </source>
</reference>
<dbReference type="AlphaFoldDB" id="A0A453T1B0"/>
<dbReference type="Proteomes" id="UP000015105">
    <property type="component" value="Chromosome 7D"/>
</dbReference>
<feature type="region of interest" description="Disordered" evidence="1">
    <location>
        <begin position="1"/>
        <end position="21"/>
    </location>
</feature>
<name>A0A453T1B0_AEGTS</name>
<dbReference type="Gramene" id="AET7Gv21188200.2">
    <property type="protein sequence ID" value="AET7Gv21188200.2"/>
    <property type="gene ID" value="AET7Gv21188200"/>
</dbReference>
<reference evidence="2" key="5">
    <citation type="journal article" date="2021" name="G3 (Bethesda)">
        <title>Aegilops tauschii genome assembly Aet v5.0 features greater sequence contiguity and improved annotation.</title>
        <authorList>
            <person name="Wang L."/>
            <person name="Zhu T."/>
            <person name="Rodriguez J.C."/>
            <person name="Deal K.R."/>
            <person name="Dubcovsky J."/>
            <person name="McGuire P.E."/>
            <person name="Lux T."/>
            <person name="Spannagl M."/>
            <person name="Mayer K.F.X."/>
            <person name="Baldrich P."/>
            <person name="Meyers B.C."/>
            <person name="Huo N."/>
            <person name="Gu Y.Q."/>
            <person name="Zhou H."/>
            <person name="Devos K.M."/>
            <person name="Bennetzen J.L."/>
            <person name="Unver T."/>
            <person name="Budak H."/>
            <person name="Gulick P.J."/>
            <person name="Galiba G."/>
            <person name="Kalapos B."/>
            <person name="Nelson D.R."/>
            <person name="Li P."/>
            <person name="You F.M."/>
            <person name="Luo M.C."/>
            <person name="Dvorak J."/>
        </authorList>
    </citation>
    <scope>NUCLEOTIDE SEQUENCE [LARGE SCALE GENOMIC DNA]</scope>
    <source>
        <strain evidence="2">cv. AL8/78</strain>
    </source>
</reference>
<reference evidence="2" key="4">
    <citation type="submission" date="2019-03" db="UniProtKB">
        <authorList>
            <consortium name="EnsemblPlants"/>
        </authorList>
    </citation>
    <scope>IDENTIFICATION</scope>
</reference>
<protein>
    <submittedName>
        <fullName evidence="2">Uncharacterized protein</fullName>
    </submittedName>
</protein>
<dbReference type="EnsemblPlants" id="AET7Gv21188200.2">
    <property type="protein sequence ID" value="AET7Gv21188200.2"/>
    <property type="gene ID" value="AET7Gv21188200"/>
</dbReference>
<proteinExistence type="predicted"/>
<reference evidence="2" key="3">
    <citation type="journal article" date="2017" name="Nature">
        <title>Genome sequence of the progenitor of the wheat D genome Aegilops tauschii.</title>
        <authorList>
            <person name="Luo M.C."/>
            <person name="Gu Y.Q."/>
            <person name="Puiu D."/>
            <person name="Wang H."/>
            <person name="Twardziok S.O."/>
            <person name="Deal K.R."/>
            <person name="Huo N."/>
            <person name="Zhu T."/>
            <person name="Wang L."/>
            <person name="Wang Y."/>
            <person name="McGuire P.E."/>
            <person name="Liu S."/>
            <person name="Long H."/>
            <person name="Ramasamy R.K."/>
            <person name="Rodriguez J.C."/>
            <person name="Van S.L."/>
            <person name="Yuan L."/>
            <person name="Wang Z."/>
            <person name="Xia Z."/>
            <person name="Xiao L."/>
            <person name="Anderson O.D."/>
            <person name="Ouyang S."/>
            <person name="Liang Y."/>
            <person name="Zimin A.V."/>
            <person name="Pertea G."/>
            <person name="Qi P."/>
            <person name="Bennetzen J.L."/>
            <person name="Dai X."/>
            <person name="Dawson M.W."/>
            <person name="Muller H.G."/>
            <person name="Kugler K."/>
            <person name="Rivarola-Duarte L."/>
            <person name="Spannagl M."/>
            <person name="Mayer K.F.X."/>
            <person name="Lu F.H."/>
            <person name="Bevan M.W."/>
            <person name="Leroy P."/>
            <person name="Li P."/>
            <person name="You F.M."/>
            <person name="Sun Q."/>
            <person name="Liu Z."/>
            <person name="Lyons E."/>
            <person name="Wicker T."/>
            <person name="Salzberg S.L."/>
            <person name="Devos K.M."/>
            <person name="Dvorak J."/>
        </authorList>
    </citation>
    <scope>NUCLEOTIDE SEQUENCE [LARGE SCALE GENOMIC DNA]</scope>
    <source>
        <strain evidence="2">cv. AL8/78</strain>
    </source>
</reference>
<organism evidence="2 3">
    <name type="scientific">Aegilops tauschii subsp. strangulata</name>
    <name type="common">Goatgrass</name>
    <dbReference type="NCBI Taxonomy" id="200361"/>
    <lineage>
        <taxon>Eukaryota</taxon>
        <taxon>Viridiplantae</taxon>
        <taxon>Streptophyta</taxon>
        <taxon>Embryophyta</taxon>
        <taxon>Tracheophyta</taxon>
        <taxon>Spermatophyta</taxon>
        <taxon>Magnoliopsida</taxon>
        <taxon>Liliopsida</taxon>
        <taxon>Poales</taxon>
        <taxon>Poaceae</taxon>
        <taxon>BOP clade</taxon>
        <taxon>Pooideae</taxon>
        <taxon>Triticodae</taxon>
        <taxon>Triticeae</taxon>
        <taxon>Triticinae</taxon>
        <taxon>Aegilops</taxon>
    </lineage>
</organism>
<keyword evidence="3" id="KW-1185">Reference proteome</keyword>
<sequence>MTITPQQLRRKHWMDRTMPRQSKMRVAASRSGYIADSEKYLLAHSYDTSYLAIVTTLERPVGDHTE</sequence>
<dbReference type="EnsemblPlants" id="AET7Gv21188200.3">
    <property type="protein sequence ID" value="AET7Gv21188200.3"/>
    <property type="gene ID" value="AET7Gv21188200"/>
</dbReference>
<evidence type="ECO:0000313" key="3">
    <source>
        <dbReference type="Proteomes" id="UP000015105"/>
    </source>
</evidence>
<evidence type="ECO:0000256" key="1">
    <source>
        <dbReference type="SAM" id="MobiDB-lite"/>
    </source>
</evidence>